<sequence length="151" mass="15561">MRFTTTIELHGKTATGMAVPPEVVEALGGGKKPAVTVTVGGHTYRTSIGSMGGRSLIPLSAERRAAAGVTAGDEVEVDIELDDQPREVEVPADLAAALDAEPAARARFEASSYSAQLRHVLAVEGAKAEATRQRRVAAAVAALAEEASRAG</sequence>
<dbReference type="Pfam" id="PF13376">
    <property type="entry name" value="OmdA"/>
    <property type="match status" value="1"/>
</dbReference>
<dbReference type="EMBL" id="FO203431">
    <property type="protein sequence ID" value="CCH89976.1"/>
    <property type="molecule type" value="Genomic_DNA"/>
</dbReference>
<dbReference type="AlphaFoldDB" id="I4F2W3"/>
<dbReference type="SUPFAM" id="SSF141694">
    <property type="entry name" value="AF2212/PG0164-like"/>
    <property type="match status" value="1"/>
</dbReference>
<dbReference type="KEGG" id="mmar:MODMU_4593"/>
<dbReference type="InterPro" id="IPR037079">
    <property type="entry name" value="AF2212/PG0164-like_sf"/>
</dbReference>
<dbReference type="InterPro" id="IPR015018">
    <property type="entry name" value="DUF1905"/>
</dbReference>
<name>I4F2W3_MODI5</name>
<evidence type="ECO:0000313" key="1">
    <source>
        <dbReference type="EMBL" id="CCH89976.1"/>
    </source>
</evidence>
<dbReference type="OrthoDB" id="2604865at2"/>
<dbReference type="Proteomes" id="UP000006461">
    <property type="component" value="Chromosome"/>
</dbReference>
<accession>I4F2W3</accession>
<dbReference type="eggNOG" id="COG4430">
    <property type="taxonomic scope" value="Bacteria"/>
</dbReference>
<protein>
    <recommendedName>
        <fullName evidence="3">DUF1905 domain-containing protein</fullName>
    </recommendedName>
</protein>
<proteinExistence type="predicted"/>
<gene>
    <name evidence="1" type="ordered locus">MODMU_4593</name>
</gene>
<dbReference type="Pfam" id="PF08922">
    <property type="entry name" value="DUF1905"/>
    <property type="match status" value="1"/>
</dbReference>
<evidence type="ECO:0008006" key="3">
    <source>
        <dbReference type="Google" id="ProtNLM"/>
    </source>
</evidence>
<reference evidence="1 2" key="1">
    <citation type="journal article" date="2012" name="J. Bacteriol.">
        <title>Genome Sequence of Radiation-Resistant Modestobacter marinus Strain BC501, a Representative Actinobacterium That Thrives on Calcareous Stone Surfaces.</title>
        <authorList>
            <person name="Normand P."/>
            <person name="Gury J."/>
            <person name="Pujic P."/>
            <person name="Chouaia B."/>
            <person name="Crotti E."/>
            <person name="Brusetti L."/>
            <person name="Daffonchio D."/>
            <person name="Vacherie B."/>
            <person name="Barbe V."/>
            <person name="Medigue C."/>
            <person name="Calteau A."/>
            <person name="Ghodhbane-Gtari F."/>
            <person name="Essoussi I."/>
            <person name="Nouioui I."/>
            <person name="Abbassi-Ghozzi I."/>
            <person name="Gtari M."/>
        </authorList>
    </citation>
    <scope>NUCLEOTIDE SEQUENCE [LARGE SCALE GENOMIC DNA]</scope>
    <source>
        <strain evidence="2">BC 501</strain>
    </source>
</reference>
<dbReference type="Gene3D" id="2.40.30.100">
    <property type="entry name" value="AF2212/PG0164-like"/>
    <property type="match status" value="1"/>
</dbReference>
<organism evidence="1 2">
    <name type="scientific">Modestobacter italicus (strain DSM 44449 / CECT 9708 / BC 501)</name>
    <dbReference type="NCBI Taxonomy" id="2732864"/>
    <lineage>
        <taxon>Bacteria</taxon>
        <taxon>Bacillati</taxon>
        <taxon>Actinomycetota</taxon>
        <taxon>Actinomycetes</taxon>
        <taxon>Geodermatophilales</taxon>
        <taxon>Geodermatophilaceae</taxon>
        <taxon>Modestobacter</taxon>
    </lineage>
</organism>
<dbReference type="PATRIC" id="fig|477641.3.peg.4304"/>
<dbReference type="HOGENOM" id="CLU_133235_1_0_11"/>
<dbReference type="STRING" id="477641.MODMU_4593"/>
<evidence type="ECO:0000313" key="2">
    <source>
        <dbReference type="Proteomes" id="UP000006461"/>
    </source>
</evidence>
<dbReference type="OMA" id="YIQWITS"/>
<keyword evidence="2" id="KW-1185">Reference proteome</keyword>